<sequence length="139" mass="14667">MESPAMENSASVYSDAERASASLCFSLSISLAGSLFLGVIQFSLVEFALIIQCRLLSDNRHISSGSALQRASDYSIVGIGGSGEWFPDTSCECMVAFSTLPYSSCPTANFLILTGRAGVVAGLLLQSRPRPTTHAHTVA</sequence>
<evidence type="ECO:0000313" key="2">
    <source>
        <dbReference type="EMBL" id="SVA72392.1"/>
    </source>
</evidence>
<accession>A0A381Y709</accession>
<evidence type="ECO:0000256" key="1">
    <source>
        <dbReference type="SAM" id="Phobius"/>
    </source>
</evidence>
<organism evidence="2">
    <name type="scientific">marine metagenome</name>
    <dbReference type="NCBI Taxonomy" id="408172"/>
    <lineage>
        <taxon>unclassified sequences</taxon>
        <taxon>metagenomes</taxon>
        <taxon>ecological metagenomes</taxon>
    </lineage>
</organism>
<proteinExistence type="predicted"/>
<reference evidence="2" key="1">
    <citation type="submission" date="2018-05" db="EMBL/GenBank/DDBJ databases">
        <authorList>
            <person name="Lanie J.A."/>
            <person name="Ng W.-L."/>
            <person name="Kazmierczak K.M."/>
            <person name="Andrzejewski T.M."/>
            <person name="Davidsen T.M."/>
            <person name="Wayne K.J."/>
            <person name="Tettelin H."/>
            <person name="Glass J.I."/>
            <person name="Rusch D."/>
            <person name="Podicherti R."/>
            <person name="Tsui H.-C.T."/>
            <person name="Winkler M.E."/>
        </authorList>
    </citation>
    <scope>NUCLEOTIDE SEQUENCE</scope>
</reference>
<dbReference type="AlphaFoldDB" id="A0A381Y709"/>
<feature type="transmembrane region" description="Helical" evidence="1">
    <location>
        <begin position="20"/>
        <end position="51"/>
    </location>
</feature>
<keyword evidence="1" id="KW-1133">Transmembrane helix</keyword>
<keyword evidence="1" id="KW-0472">Membrane</keyword>
<name>A0A381Y709_9ZZZZ</name>
<dbReference type="EMBL" id="UINC01017457">
    <property type="protein sequence ID" value="SVA72392.1"/>
    <property type="molecule type" value="Genomic_DNA"/>
</dbReference>
<gene>
    <name evidence="2" type="ORF">METZ01_LOCUS125246</name>
</gene>
<protein>
    <submittedName>
        <fullName evidence="2">Uncharacterized protein</fullName>
    </submittedName>
</protein>
<keyword evidence="1" id="KW-0812">Transmembrane</keyword>